<reference evidence="13" key="1">
    <citation type="submission" date="2020-02" db="EMBL/GenBank/DDBJ databases">
        <authorList>
            <person name="Meier V. D."/>
        </authorList>
    </citation>
    <scope>NUCLEOTIDE SEQUENCE</scope>
    <source>
        <strain evidence="13">AVDCRST_MAG68</strain>
    </source>
</reference>
<protein>
    <recommendedName>
        <fullName evidence="14">Copper resistance protein D</fullName>
    </recommendedName>
</protein>
<feature type="transmembrane region" description="Helical" evidence="9">
    <location>
        <begin position="171"/>
        <end position="195"/>
    </location>
</feature>
<dbReference type="Pfam" id="PF05425">
    <property type="entry name" value="CopD"/>
    <property type="match status" value="1"/>
</dbReference>
<dbReference type="GO" id="GO:0042597">
    <property type="term" value="C:periplasmic space"/>
    <property type="evidence" value="ECO:0007669"/>
    <property type="project" value="InterPro"/>
</dbReference>
<evidence type="ECO:0000259" key="12">
    <source>
        <dbReference type="Pfam" id="PF05425"/>
    </source>
</evidence>
<evidence type="ECO:0000256" key="3">
    <source>
        <dbReference type="ARBA" id="ARBA00022692"/>
    </source>
</evidence>
<evidence type="ECO:0000256" key="2">
    <source>
        <dbReference type="ARBA" id="ARBA00022475"/>
    </source>
</evidence>
<feature type="transmembrane region" description="Helical" evidence="9">
    <location>
        <begin position="325"/>
        <end position="349"/>
    </location>
</feature>
<evidence type="ECO:0000259" key="11">
    <source>
        <dbReference type="Pfam" id="PF04234"/>
    </source>
</evidence>
<dbReference type="GO" id="GO:0005886">
    <property type="term" value="C:plasma membrane"/>
    <property type="evidence" value="ECO:0007669"/>
    <property type="project" value="UniProtKB-SubCell"/>
</dbReference>
<comment type="subcellular location">
    <subcellularLocation>
        <location evidence="1">Cell membrane</location>
        <topology evidence="1">Multi-pass membrane protein</topology>
    </subcellularLocation>
</comment>
<dbReference type="InterPro" id="IPR007348">
    <property type="entry name" value="CopC_dom"/>
</dbReference>
<evidence type="ECO:0000256" key="9">
    <source>
        <dbReference type="SAM" id="Phobius"/>
    </source>
</evidence>
<feature type="chain" id="PRO_5026647267" description="Copper resistance protein D" evidence="10">
    <location>
        <begin position="27"/>
        <end position="467"/>
    </location>
</feature>
<evidence type="ECO:0000256" key="7">
    <source>
        <dbReference type="ARBA" id="ARBA00023008"/>
    </source>
</evidence>
<accession>A0A6J4KJC1</accession>
<dbReference type="InterPro" id="IPR014756">
    <property type="entry name" value="Ig_E-set"/>
</dbReference>
<feature type="signal peptide" evidence="10">
    <location>
        <begin position="1"/>
        <end position="26"/>
    </location>
</feature>
<dbReference type="GO" id="GO:0005507">
    <property type="term" value="F:copper ion binding"/>
    <property type="evidence" value="ECO:0007669"/>
    <property type="project" value="InterPro"/>
</dbReference>
<feature type="domain" description="CopC" evidence="11">
    <location>
        <begin position="31"/>
        <end position="127"/>
    </location>
</feature>
<dbReference type="GO" id="GO:0006825">
    <property type="term" value="P:copper ion transport"/>
    <property type="evidence" value="ECO:0007669"/>
    <property type="project" value="InterPro"/>
</dbReference>
<feature type="transmembrane region" description="Helical" evidence="9">
    <location>
        <begin position="252"/>
        <end position="279"/>
    </location>
</feature>
<dbReference type="InterPro" id="IPR008457">
    <property type="entry name" value="Cu-R_CopD_dom"/>
</dbReference>
<feature type="transmembrane region" description="Helical" evidence="9">
    <location>
        <begin position="370"/>
        <end position="392"/>
    </location>
</feature>
<evidence type="ECO:0000256" key="8">
    <source>
        <dbReference type="ARBA" id="ARBA00023136"/>
    </source>
</evidence>
<evidence type="ECO:0000256" key="6">
    <source>
        <dbReference type="ARBA" id="ARBA00022989"/>
    </source>
</evidence>
<keyword evidence="4" id="KW-0479">Metal-binding</keyword>
<evidence type="ECO:0000256" key="1">
    <source>
        <dbReference type="ARBA" id="ARBA00004651"/>
    </source>
</evidence>
<keyword evidence="6 9" id="KW-1133">Transmembrane helix</keyword>
<feature type="domain" description="Copper resistance protein D" evidence="12">
    <location>
        <begin position="362"/>
        <end position="460"/>
    </location>
</feature>
<dbReference type="InterPro" id="IPR014755">
    <property type="entry name" value="Cu-Rt/internalin_Ig-like"/>
</dbReference>
<organism evidence="13">
    <name type="scientific">uncultured Gemmatimonadota bacterium</name>
    <dbReference type="NCBI Taxonomy" id="203437"/>
    <lineage>
        <taxon>Bacteria</taxon>
        <taxon>Pseudomonadati</taxon>
        <taxon>Gemmatimonadota</taxon>
        <taxon>environmental samples</taxon>
    </lineage>
</organism>
<dbReference type="GO" id="GO:0046688">
    <property type="term" value="P:response to copper ion"/>
    <property type="evidence" value="ECO:0007669"/>
    <property type="project" value="InterPro"/>
</dbReference>
<sequence>MPQPIFRRLRAALVLAALLAATGLPAPLAAHTRLASSSPAQGDTVAAGLSRVGVRFTRPVEAELTSLTVLAGSDTVAAGQAALVAGSEGREFTLGLAAGLRAGGYTVAWRTAGADGHVIHGTFAFVVSPAATGAGVPAAVAPMPEAPAGQPGPDLDESSSSDSALAVLVRWAGYLALLGMVGAAGFELGVILPLRRLHAHDLVTSRAAYGAWFLAAGAAALSVLLLVVRLWMQAAQAFGPAEALDGGRLRSLLVNTVWGNAWVLQALATVAFFVGLLVARAPHGRTIGWMGAAVGAVILCAVPALSGHAAAVEGRTGIAILSDTVHVLGAGLWLGTLSVLIAAGLPAALWARDGGGTAAFAAMVNRFSPVALASAALVAATGVINALFHLTAPAQLWTTSYGQFLLAKLALLSVVAATGFYNWRRVRPVLGDEAAALRLRRSARVELLVGGAAVLVTAVLVALPTPG</sequence>
<gene>
    <name evidence="13" type="ORF">AVDCRST_MAG68-981</name>
</gene>
<feature type="transmembrane region" description="Helical" evidence="9">
    <location>
        <begin position="404"/>
        <end position="423"/>
    </location>
</feature>
<feature type="transmembrane region" description="Helical" evidence="9">
    <location>
        <begin position="444"/>
        <end position="463"/>
    </location>
</feature>
<dbReference type="SUPFAM" id="SSF81296">
    <property type="entry name" value="E set domains"/>
    <property type="match status" value="1"/>
</dbReference>
<evidence type="ECO:0000256" key="5">
    <source>
        <dbReference type="ARBA" id="ARBA00022729"/>
    </source>
</evidence>
<keyword evidence="3 9" id="KW-0812">Transmembrane</keyword>
<evidence type="ECO:0000256" key="4">
    <source>
        <dbReference type="ARBA" id="ARBA00022723"/>
    </source>
</evidence>
<dbReference type="Pfam" id="PF04234">
    <property type="entry name" value="CopC"/>
    <property type="match status" value="1"/>
</dbReference>
<dbReference type="Gene3D" id="2.60.40.1220">
    <property type="match status" value="1"/>
</dbReference>
<keyword evidence="8 9" id="KW-0472">Membrane</keyword>
<dbReference type="EMBL" id="CADCTW010000055">
    <property type="protein sequence ID" value="CAA9307667.1"/>
    <property type="molecule type" value="Genomic_DNA"/>
</dbReference>
<feature type="transmembrane region" description="Helical" evidence="9">
    <location>
        <begin position="207"/>
        <end position="232"/>
    </location>
</feature>
<keyword evidence="2" id="KW-1003">Cell membrane</keyword>
<dbReference type="AlphaFoldDB" id="A0A6J4KJC1"/>
<feature type="transmembrane region" description="Helical" evidence="9">
    <location>
        <begin position="286"/>
        <end position="305"/>
    </location>
</feature>
<proteinExistence type="predicted"/>
<keyword evidence="5 10" id="KW-0732">Signal</keyword>
<dbReference type="InterPro" id="IPR032694">
    <property type="entry name" value="CopC/D"/>
</dbReference>
<keyword evidence="7" id="KW-0186">Copper</keyword>
<name>A0A6J4KJC1_9BACT</name>
<evidence type="ECO:0008006" key="14">
    <source>
        <dbReference type="Google" id="ProtNLM"/>
    </source>
</evidence>
<dbReference type="PANTHER" id="PTHR34820">
    <property type="entry name" value="INNER MEMBRANE PROTEIN YEBZ"/>
    <property type="match status" value="1"/>
</dbReference>
<evidence type="ECO:0000256" key="10">
    <source>
        <dbReference type="SAM" id="SignalP"/>
    </source>
</evidence>
<evidence type="ECO:0000313" key="13">
    <source>
        <dbReference type="EMBL" id="CAA9307667.1"/>
    </source>
</evidence>
<dbReference type="PANTHER" id="PTHR34820:SF4">
    <property type="entry name" value="INNER MEMBRANE PROTEIN YEBZ"/>
    <property type="match status" value="1"/>
</dbReference>